<feature type="binding site" evidence="6">
    <location>
        <position position="362"/>
    </location>
    <ligand>
        <name>Mg(2+)</name>
        <dbReference type="ChEBI" id="CHEBI:18420"/>
    </ligand>
</feature>
<dbReference type="GO" id="GO:0005525">
    <property type="term" value="F:GTP binding"/>
    <property type="evidence" value="ECO:0007669"/>
    <property type="project" value="UniProtKB-KW"/>
</dbReference>
<evidence type="ECO:0000256" key="3">
    <source>
        <dbReference type="ARBA" id="ARBA00023134"/>
    </source>
</evidence>
<evidence type="ECO:0000256" key="1">
    <source>
        <dbReference type="ARBA" id="ARBA00022723"/>
    </source>
</evidence>
<evidence type="ECO:0000313" key="9">
    <source>
        <dbReference type="Proteomes" id="UP000310158"/>
    </source>
</evidence>
<dbReference type="GO" id="GO:0005834">
    <property type="term" value="C:heterotrimeric G-protein complex"/>
    <property type="evidence" value="ECO:0007669"/>
    <property type="project" value="TreeGrafter"/>
</dbReference>
<feature type="binding site" evidence="5">
    <location>
        <begin position="455"/>
        <end position="458"/>
    </location>
    <ligand>
        <name>GTP</name>
        <dbReference type="ChEBI" id="CHEBI:37565"/>
    </ligand>
</feature>
<dbReference type="SUPFAM" id="SSF52540">
    <property type="entry name" value="P-loop containing nucleoside triphosphate hydrolases"/>
    <property type="match status" value="1"/>
</dbReference>
<organism evidence="8 9">
    <name type="scientific">Bondarzewia mesenterica</name>
    <dbReference type="NCBI Taxonomy" id="1095465"/>
    <lineage>
        <taxon>Eukaryota</taxon>
        <taxon>Fungi</taxon>
        <taxon>Dikarya</taxon>
        <taxon>Basidiomycota</taxon>
        <taxon>Agaricomycotina</taxon>
        <taxon>Agaricomycetes</taxon>
        <taxon>Russulales</taxon>
        <taxon>Bondarzewiaceae</taxon>
        <taxon>Bondarzewia</taxon>
    </lineage>
</organism>
<dbReference type="PRINTS" id="PR00318">
    <property type="entry name" value="GPROTEINA"/>
</dbReference>
<dbReference type="InterPro" id="IPR001019">
    <property type="entry name" value="Gprotein_alpha_su"/>
</dbReference>
<dbReference type="InterPro" id="IPR011025">
    <property type="entry name" value="GproteinA_insert"/>
</dbReference>
<accession>A0A4S4LQ61</accession>
<keyword evidence="3 5" id="KW-0342">GTP-binding</keyword>
<dbReference type="FunFam" id="3.40.50.300:FF:000692">
    <property type="entry name" value="Guanine nucleotide-binding protein subunit alpha"/>
    <property type="match status" value="1"/>
</dbReference>
<dbReference type="PROSITE" id="PS51882">
    <property type="entry name" value="G_ALPHA"/>
    <property type="match status" value="1"/>
</dbReference>
<sequence length="554" mass="62400">MTRPSVDSPDPLTAAIAPPKDESPEQRTERERQEAEAQRVSDMIDEQIKAEVNAKKRKKPPIKVLLLGQSESGKSTTVKNFQLAYAKNAWLDERASWRSVIHLNLVRSVNTILDAVGREMSHAQSLSQIPIHLPFSSSSASSDDDDDDEDGIARNIALHSLAPPGAMVTADGEIELSPIQHRPIINSQEFLFTEQHRLLLLRLGPLRRVQRNLESRLGAAALDNASDLRGPATPFPDTAAPVSAPLVPAKRPNPTRPREFFVRSRSGWKGALDRGTHIEDETGDGKEESADDVLEVISDCAKDIRALWQDEMVQGVLAKRKIRMEDQPGFSDDDSFLDDAERIASRDYEPSDDDVIRSRLRTMGVQEYKFLFEKGSETGREWMMYDVGGARSCRSAWYPFFEDANAIIFLAPISVFDEPLAEDRKVNRLEDSYLLWKAICSSKLLAKVQLILFLNKCDLLQRKLKRGIEVKRYVPTYGDRPNDLPSVAKYFRQQFAYISKKNSPEPRGFYSFMTSVVVRPSFHIPLTDIQSTAITLGTVREGVLRNHLQEAELI</sequence>
<keyword evidence="1 6" id="KW-0479">Metal-binding</keyword>
<feature type="region of interest" description="Disordered" evidence="7">
    <location>
        <begin position="236"/>
        <end position="258"/>
    </location>
</feature>
<dbReference type="EMBL" id="SGPL01000275">
    <property type="protein sequence ID" value="THH14466.1"/>
    <property type="molecule type" value="Genomic_DNA"/>
</dbReference>
<comment type="caution">
    <text evidence="8">The sequence shown here is derived from an EMBL/GenBank/DDBJ whole genome shotgun (WGS) entry which is preliminary data.</text>
</comment>
<gene>
    <name evidence="8" type="ORF">EW146_g5867</name>
</gene>
<reference evidence="8 9" key="1">
    <citation type="submission" date="2019-02" db="EMBL/GenBank/DDBJ databases">
        <title>Genome sequencing of the rare red list fungi Bondarzewia mesenterica.</title>
        <authorList>
            <person name="Buettner E."/>
            <person name="Kellner H."/>
        </authorList>
    </citation>
    <scope>NUCLEOTIDE SEQUENCE [LARGE SCALE GENOMIC DNA]</scope>
    <source>
        <strain evidence="8 9">DSM 108281</strain>
    </source>
</reference>
<protein>
    <recommendedName>
        <fullName evidence="10">G-alpha-domain-containing protein</fullName>
    </recommendedName>
</protein>
<evidence type="ECO:0000256" key="2">
    <source>
        <dbReference type="ARBA" id="ARBA00022741"/>
    </source>
</evidence>
<evidence type="ECO:0000256" key="7">
    <source>
        <dbReference type="SAM" id="MobiDB-lite"/>
    </source>
</evidence>
<dbReference type="Gene3D" id="3.40.50.300">
    <property type="entry name" value="P-loop containing nucleotide triphosphate hydrolases"/>
    <property type="match status" value="2"/>
</dbReference>
<proteinExistence type="predicted"/>
<evidence type="ECO:0000256" key="4">
    <source>
        <dbReference type="ARBA" id="ARBA00023224"/>
    </source>
</evidence>
<feature type="compositionally biased region" description="Basic and acidic residues" evidence="7">
    <location>
        <begin position="19"/>
        <end position="39"/>
    </location>
</feature>
<dbReference type="Proteomes" id="UP000310158">
    <property type="component" value="Unassembled WGS sequence"/>
</dbReference>
<dbReference type="Gene3D" id="1.10.400.10">
    <property type="entry name" value="GI Alpha 1, domain 2-like"/>
    <property type="match status" value="1"/>
</dbReference>
<dbReference type="InterPro" id="IPR027417">
    <property type="entry name" value="P-loop_NTPase"/>
</dbReference>
<name>A0A4S4LQ61_9AGAM</name>
<keyword evidence="2 5" id="KW-0547">Nucleotide-binding</keyword>
<dbReference type="PANTHER" id="PTHR10218:SF360">
    <property type="entry name" value="GUANINE NUCLEOTIDE-BINDING PROTEIN SUBUNIT ALPHA HOMOLOG"/>
    <property type="match status" value="1"/>
</dbReference>
<dbReference type="GO" id="GO:0046872">
    <property type="term" value="F:metal ion binding"/>
    <property type="evidence" value="ECO:0007669"/>
    <property type="project" value="UniProtKB-KW"/>
</dbReference>
<evidence type="ECO:0000256" key="5">
    <source>
        <dbReference type="PIRSR" id="PIRSR601019-1"/>
    </source>
</evidence>
<dbReference type="PANTHER" id="PTHR10218">
    <property type="entry name" value="GTP-BINDING PROTEIN ALPHA SUBUNIT"/>
    <property type="match status" value="1"/>
</dbReference>
<evidence type="ECO:0000256" key="6">
    <source>
        <dbReference type="PIRSR" id="PIRSR601019-2"/>
    </source>
</evidence>
<dbReference type="OrthoDB" id="5817230at2759"/>
<evidence type="ECO:0000313" key="8">
    <source>
        <dbReference type="EMBL" id="THH14466.1"/>
    </source>
</evidence>
<dbReference type="SUPFAM" id="SSF47895">
    <property type="entry name" value="Transducin (alpha subunit), insertion domain"/>
    <property type="match status" value="1"/>
</dbReference>
<dbReference type="AlphaFoldDB" id="A0A4S4LQ61"/>
<feature type="region of interest" description="Disordered" evidence="7">
    <location>
        <begin position="1"/>
        <end position="43"/>
    </location>
</feature>
<dbReference type="SMART" id="SM00275">
    <property type="entry name" value="G_alpha"/>
    <property type="match status" value="1"/>
</dbReference>
<keyword evidence="6" id="KW-0460">Magnesium</keyword>
<dbReference type="GO" id="GO:0001664">
    <property type="term" value="F:G protein-coupled receptor binding"/>
    <property type="evidence" value="ECO:0007669"/>
    <property type="project" value="TreeGrafter"/>
</dbReference>
<keyword evidence="9" id="KW-1185">Reference proteome</keyword>
<dbReference type="Pfam" id="PF00503">
    <property type="entry name" value="G-alpha"/>
    <property type="match status" value="1"/>
</dbReference>
<dbReference type="GO" id="GO:0003924">
    <property type="term" value="F:GTPase activity"/>
    <property type="evidence" value="ECO:0007669"/>
    <property type="project" value="InterPro"/>
</dbReference>
<keyword evidence="4" id="KW-0807">Transducer</keyword>
<dbReference type="GO" id="GO:0031683">
    <property type="term" value="F:G-protein beta/gamma-subunit complex binding"/>
    <property type="evidence" value="ECO:0007669"/>
    <property type="project" value="InterPro"/>
</dbReference>
<dbReference type="GO" id="GO:0007188">
    <property type="term" value="P:adenylate cyclase-modulating G protein-coupled receptor signaling pathway"/>
    <property type="evidence" value="ECO:0007669"/>
    <property type="project" value="TreeGrafter"/>
</dbReference>
<dbReference type="GO" id="GO:0005737">
    <property type="term" value="C:cytoplasm"/>
    <property type="evidence" value="ECO:0007669"/>
    <property type="project" value="TreeGrafter"/>
</dbReference>
<evidence type="ECO:0008006" key="10">
    <source>
        <dbReference type="Google" id="ProtNLM"/>
    </source>
</evidence>